<dbReference type="Proteomes" id="UP001530400">
    <property type="component" value="Unassembled WGS sequence"/>
</dbReference>
<sequence length="63" mass="7020">MSTAFLPAPTLWSAMKISSSCETALTPPRLIWFTAKKKFIVVAHLCKLCKKSVIDIIHLNFGD</sequence>
<protein>
    <submittedName>
        <fullName evidence="1">Uncharacterized protein</fullName>
    </submittedName>
</protein>
<dbReference type="EMBL" id="JALLPJ020000419">
    <property type="protein sequence ID" value="KAL3792843.1"/>
    <property type="molecule type" value="Genomic_DNA"/>
</dbReference>
<gene>
    <name evidence="1" type="ORF">ACHAWO_013958</name>
</gene>
<reference evidence="1 2" key="1">
    <citation type="submission" date="2024-10" db="EMBL/GenBank/DDBJ databases">
        <title>Updated reference genomes for cyclostephanoid diatoms.</title>
        <authorList>
            <person name="Roberts W.R."/>
            <person name="Alverson A.J."/>
        </authorList>
    </citation>
    <scope>NUCLEOTIDE SEQUENCE [LARGE SCALE GENOMIC DNA]</scope>
    <source>
        <strain evidence="1 2">AJA010-31</strain>
    </source>
</reference>
<evidence type="ECO:0000313" key="2">
    <source>
        <dbReference type="Proteomes" id="UP001530400"/>
    </source>
</evidence>
<evidence type="ECO:0000313" key="1">
    <source>
        <dbReference type="EMBL" id="KAL3792843.1"/>
    </source>
</evidence>
<keyword evidence="2" id="KW-1185">Reference proteome</keyword>
<proteinExistence type="predicted"/>
<name>A0ABD3PXY2_9STRA</name>
<dbReference type="AlphaFoldDB" id="A0ABD3PXY2"/>
<organism evidence="1 2">
    <name type="scientific">Cyclotella atomus</name>
    <dbReference type="NCBI Taxonomy" id="382360"/>
    <lineage>
        <taxon>Eukaryota</taxon>
        <taxon>Sar</taxon>
        <taxon>Stramenopiles</taxon>
        <taxon>Ochrophyta</taxon>
        <taxon>Bacillariophyta</taxon>
        <taxon>Coscinodiscophyceae</taxon>
        <taxon>Thalassiosirophycidae</taxon>
        <taxon>Stephanodiscales</taxon>
        <taxon>Stephanodiscaceae</taxon>
        <taxon>Cyclotella</taxon>
    </lineage>
</organism>
<accession>A0ABD3PXY2</accession>
<comment type="caution">
    <text evidence="1">The sequence shown here is derived from an EMBL/GenBank/DDBJ whole genome shotgun (WGS) entry which is preliminary data.</text>
</comment>